<dbReference type="PANTHER" id="PTHR35819:SF1">
    <property type="entry name" value="PROTEIN PIMREG"/>
    <property type="match status" value="1"/>
</dbReference>
<evidence type="ECO:0000313" key="2">
    <source>
        <dbReference type="Ensembl" id="ENSAZOP00000004389.1"/>
    </source>
</evidence>
<keyword evidence="3" id="KW-1185">Reference proteome</keyword>
<dbReference type="Proteomes" id="UP000694549">
    <property type="component" value="Unplaced"/>
</dbReference>
<feature type="compositionally biased region" description="Polar residues" evidence="1">
    <location>
        <begin position="133"/>
        <end position="157"/>
    </location>
</feature>
<feature type="compositionally biased region" description="Basic residues" evidence="1">
    <location>
        <begin position="120"/>
        <end position="132"/>
    </location>
</feature>
<dbReference type="InterPro" id="IPR009932">
    <property type="entry name" value="RCS1"/>
</dbReference>
<feature type="region of interest" description="Disordered" evidence="1">
    <location>
        <begin position="116"/>
        <end position="163"/>
    </location>
</feature>
<organism evidence="2 3">
    <name type="scientific">Anas zonorhyncha</name>
    <name type="common">Eastern spot-billed duck</name>
    <dbReference type="NCBI Taxonomy" id="75864"/>
    <lineage>
        <taxon>Eukaryota</taxon>
        <taxon>Metazoa</taxon>
        <taxon>Chordata</taxon>
        <taxon>Craniata</taxon>
        <taxon>Vertebrata</taxon>
        <taxon>Euteleostomi</taxon>
        <taxon>Archelosauria</taxon>
        <taxon>Archosauria</taxon>
        <taxon>Dinosauria</taxon>
        <taxon>Saurischia</taxon>
        <taxon>Theropoda</taxon>
        <taxon>Coelurosauria</taxon>
        <taxon>Aves</taxon>
        <taxon>Neognathae</taxon>
        <taxon>Galloanserae</taxon>
        <taxon>Anseriformes</taxon>
        <taxon>Anatidae</taxon>
        <taxon>Anatinae</taxon>
        <taxon>Anas</taxon>
    </lineage>
</organism>
<evidence type="ECO:0000313" key="3">
    <source>
        <dbReference type="Proteomes" id="UP000694549"/>
    </source>
</evidence>
<dbReference type="Ensembl" id="ENSAZOT00000004670.1">
    <property type="protein sequence ID" value="ENSAZOP00000004389.1"/>
    <property type="gene ID" value="ENSAZOG00000002802.1"/>
</dbReference>
<sequence length="252" mass="28313">MVSVLKNVKATMGWRKHQLLADFDENESPVPDKFKRKASLSSLNTIRMSLRKRIPLKQVELNFHETPTWESMEARAKCQTLRSITRTARNAFGTVSQKIQKTHQNPIQSIVAFPDESVGRRSHVTSSSKKRSTMPQTPCHNKNSVTPAASSMSTPGSSKRALLGPTRVSEHREWRGFPSWHGEDALPLRRSRRAAALKSPYSSPACASRMTEFECELELVSSGIRRLKHLSQALDDGIEQEESDMTVSLICN</sequence>
<reference evidence="2" key="1">
    <citation type="submission" date="2025-08" db="UniProtKB">
        <authorList>
            <consortium name="Ensembl"/>
        </authorList>
    </citation>
    <scope>IDENTIFICATION</scope>
</reference>
<reference evidence="2" key="2">
    <citation type="submission" date="2025-09" db="UniProtKB">
        <authorList>
            <consortium name="Ensembl"/>
        </authorList>
    </citation>
    <scope>IDENTIFICATION</scope>
</reference>
<proteinExistence type="predicted"/>
<dbReference type="AlphaFoldDB" id="A0A8B9U836"/>
<name>A0A8B9U836_9AVES</name>
<protein>
    <submittedName>
        <fullName evidence="2">PICALM interacting mitotic regulator</fullName>
    </submittedName>
</protein>
<dbReference type="PANTHER" id="PTHR35819">
    <property type="entry name" value="PICALM INTERACTING MITOTIC REGULATOR PIMREG"/>
    <property type="match status" value="1"/>
</dbReference>
<accession>A0A8B9U836</accession>
<dbReference type="Pfam" id="PF07326">
    <property type="entry name" value="RCS1"/>
    <property type="match status" value="1"/>
</dbReference>
<evidence type="ECO:0000256" key="1">
    <source>
        <dbReference type="SAM" id="MobiDB-lite"/>
    </source>
</evidence>